<dbReference type="EC" id="6.3.4.20" evidence="2"/>
<dbReference type="SUPFAM" id="SSF52402">
    <property type="entry name" value="Adenine nucleotide alpha hydrolases-like"/>
    <property type="match status" value="1"/>
</dbReference>
<dbReference type="Gene3D" id="3.40.50.620">
    <property type="entry name" value="HUPs"/>
    <property type="match status" value="1"/>
</dbReference>
<keyword evidence="3" id="KW-1185">Reference proteome</keyword>
<dbReference type="InterPro" id="IPR018317">
    <property type="entry name" value="QueC"/>
</dbReference>
<keyword evidence="2" id="KW-0436">Ligase</keyword>
<dbReference type="InterPro" id="IPR014729">
    <property type="entry name" value="Rossmann-like_a/b/a_fold"/>
</dbReference>
<comment type="caution">
    <text evidence="2">The sequence shown here is derived from an EMBL/GenBank/DDBJ whole genome shotgun (WGS) entry which is preliminary data.</text>
</comment>
<dbReference type="Pfam" id="PF06508">
    <property type="entry name" value="QueC"/>
    <property type="match status" value="1"/>
</dbReference>
<organism evidence="2 3">
    <name type="scientific">Chromobacterium phragmitis</name>
    <dbReference type="NCBI Taxonomy" id="2202141"/>
    <lineage>
        <taxon>Bacteria</taxon>
        <taxon>Pseudomonadati</taxon>
        <taxon>Pseudomonadota</taxon>
        <taxon>Betaproteobacteria</taxon>
        <taxon>Neisseriales</taxon>
        <taxon>Chromobacteriaceae</taxon>
        <taxon>Chromobacterium</taxon>
    </lineage>
</organism>
<dbReference type="Proteomes" id="UP001462502">
    <property type="component" value="Unassembled WGS sequence"/>
</dbReference>
<evidence type="ECO:0000313" key="3">
    <source>
        <dbReference type="Proteomes" id="UP001462502"/>
    </source>
</evidence>
<keyword evidence="1" id="KW-0671">Queuosine biosynthesis</keyword>
<name>A0ABV0J2J0_9NEIS</name>
<dbReference type="RefSeq" id="WP_347937946.1">
    <property type="nucleotide sequence ID" value="NZ_JBDXMI010000004.1"/>
</dbReference>
<reference evidence="2 3" key="1">
    <citation type="submission" date="2024-05" db="EMBL/GenBank/DDBJ databases">
        <authorList>
            <person name="De Oliveira J.P."/>
            <person name="Noriler S.A."/>
            <person name="De Oliveira A.G."/>
            <person name="Sipoli D.S."/>
        </authorList>
    </citation>
    <scope>NUCLEOTIDE SEQUENCE [LARGE SCALE GENOMIC DNA]</scope>
    <source>
        <strain evidence="2 3">LABIM192</strain>
    </source>
</reference>
<evidence type="ECO:0000313" key="2">
    <source>
        <dbReference type="EMBL" id="MEO9387040.1"/>
    </source>
</evidence>
<evidence type="ECO:0000256" key="1">
    <source>
        <dbReference type="ARBA" id="ARBA00022785"/>
    </source>
</evidence>
<accession>A0ABV0J2J0</accession>
<proteinExistence type="predicted"/>
<dbReference type="EMBL" id="JBDXMI010000004">
    <property type="protein sequence ID" value="MEO9387040.1"/>
    <property type="molecule type" value="Genomic_DNA"/>
</dbReference>
<gene>
    <name evidence="2" type="ORF">ABI908_23385</name>
</gene>
<sequence length="223" mass="24591">MKSIALVSGFDSRVMFEILRREEPGIEAAYFKLGMPNQEQEMASLPAGTHVFDAPWDHPYQGGVPDLTGRDLLMCARVVIALAPDRIYLGQLPEEVGNFRDNNHVTTSLYSAVLSQIAGKPVTVSYPLVERGLTKFALAKEGARLGLDLPSFNSCFAGGCGQCYKCAIRRAIDITLGAQCSYEELEALLRMGGAIERGLLEHFGKPNTAELLQEKFREKHDRN</sequence>
<protein>
    <submittedName>
        <fullName evidence="2">7-cyano-7-deazaguanine synthase</fullName>
        <ecNumber evidence="2">6.3.4.20</ecNumber>
    </submittedName>
</protein>
<dbReference type="GO" id="GO:0016874">
    <property type="term" value="F:ligase activity"/>
    <property type="evidence" value="ECO:0007669"/>
    <property type="project" value="UniProtKB-KW"/>
</dbReference>